<comment type="similarity">
    <text evidence="1">Belongs to the pecanex family.</text>
</comment>
<evidence type="ECO:0000256" key="1">
    <source>
        <dbReference type="RuleBase" id="RU367089"/>
    </source>
</evidence>
<proteinExistence type="inferred from homology"/>
<dbReference type="EMBL" id="OW240913">
    <property type="protein sequence ID" value="CAH2251425.1"/>
    <property type="molecule type" value="Genomic_DNA"/>
</dbReference>
<dbReference type="PANTHER" id="PTHR12372">
    <property type="entry name" value="PECANEX"/>
    <property type="match status" value="1"/>
</dbReference>
<reference evidence="2" key="1">
    <citation type="submission" date="2022-03" db="EMBL/GenBank/DDBJ databases">
        <authorList>
            <person name="Alioto T."/>
            <person name="Alioto T."/>
            <person name="Gomez Garrido J."/>
        </authorList>
    </citation>
    <scope>NUCLEOTIDE SEQUENCE</scope>
</reference>
<gene>
    <name evidence="2" type="ORF">PECUL_23A040578</name>
</gene>
<dbReference type="PANTHER" id="PTHR12372:SF5">
    <property type="entry name" value="PECANEX-LIKE PROTEIN 2"/>
    <property type="match status" value="1"/>
</dbReference>
<dbReference type="Proteomes" id="UP001295444">
    <property type="component" value="Chromosome 02"/>
</dbReference>
<dbReference type="GO" id="GO:0016020">
    <property type="term" value="C:membrane"/>
    <property type="evidence" value="ECO:0007669"/>
    <property type="project" value="UniProtKB-SubCell"/>
</dbReference>
<dbReference type="InterPro" id="IPR039797">
    <property type="entry name" value="Pecanex"/>
</dbReference>
<organism evidence="2 3">
    <name type="scientific">Pelobates cultripes</name>
    <name type="common">Western spadefoot toad</name>
    <dbReference type="NCBI Taxonomy" id="61616"/>
    <lineage>
        <taxon>Eukaryota</taxon>
        <taxon>Metazoa</taxon>
        <taxon>Chordata</taxon>
        <taxon>Craniata</taxon>
        <taxon>Vertebrata</taxon>
        <taxon>Euteleostomi</taxon>
        <taxon>Amphibia</taxon>
        <taxon>Batrachia</taxon>
        <taxon>Anura</taxon>
        <taxon>Pelobatoidea</taxon>
        <taxon>Pelobatidae</taxon>
        <taxon>Pelobates</taxon>
    </lineage>
</organism>
<name>A0AAD1RH47_PELCU</name>
<feature type="non-terminal residue" evidence="2">
    <location>
        <position position="1"/>
    </location>
</feature>
<comment type="subcellular location">
    <subcellularLocation>
        <location evidence="1">Membrane</location>
        <topology evidence="1">Multi-pass membrane protein</topology>
    </subcellularLocation>
</comment>
<evidence type="ECO:0000313" key="2">
    <source>
        <dbReference type="EMBL" id="CAH2251425.1"/>
    </source>
</evidence>
<evidence type="ECO:0000313" key="3">
    <source>
        <dbReference type="Proteomes" id="UP001295444"/>
    </source>
</evidence>
<keyword evidence="3" id="KW-1185">Reference proteome</keyword>
<dbReference type="AlphaFoldDB" id="A0AAD1RH47"/>
<protein>
    <recommendedName>
        <fullName evidence="1">Pecanex-like protein</fullName>
    </recommendedName>
</protein>
<accession>A0AAD1RH47</accession>
<sequence length="273" mass="32030">IDRPATVTESSDKRLGMVIGIVYGFLRDERTDSVNNMNSIFYEHLTRSLQQSLSGDLTLGRWGNYISGDCFILASEYLSAFVHLIEVGNGRVTFQIRGLEFREKEGTYCQQREVEAIMESNDDKEGCCCCQPCNFQHMLSCNATFNLRWRTWEVMRMQYILEGYSVIEINAATMLQVFDLQKILIKYYLKSIIYYTTNSTKLLNWIKDEAMLKSLQHYTKWNHIVTDFAIFNIHIDEDYIPCLQGITRASFCSVYLDWIQYCVKRREKKTKKF</sequence>